<name>A0A174E384_FLAPL</name>
<dbReference type="EMBL" id="CYZT01000074">
    <property type="protein sequence ID" value="CUO32243.1"/>
    <property type="molecule type" value="Genomic_DNA"/>
</dbReference>
<protein>
    <submittedName>
        <fullName evidence="1">Uncharacterized protein</fullName>
    </submittedName>
</protein>
<dbReference type="AlphaFoldDB" id="A0A174E384"/>
<accession>A0A174E384</accession>
<gene>
    <name evidence="1" type="ORF">ERS852411_01340</name>
</gene>
<evidence type="ECO:0000313" key="2">
    <source>
        <dbReference type="Proteomes" id="UP000095746"/>
    </source>
</evidence>
<organism evidence="1 2">
    <name type="scientific">Flavonifractor plautii</name>
    <name type="common">Fusobacterium plautii</name>
    <dbReference type="NCBI Taxonomy" id="292800"/>
    <lineage>
        <taxon>Bacteria</taxon>
        <taxon>Bacillati</taxon>
        <taxon>Bacillota</taxon>
        <taxon>Clostridia</taxon>
        <taxon>Eubacteriales</taxon>
        <taxon>Oscillospiraceae</taxon>
        <taxon>Flavonifractor</taxon>
    </lineage>
</organism>
<evidence type="ECO:0000313" key="1">
    <source>
        <dbReference type="EMBL" id="CUO32243.1"/>
    </source>
</evidence>
<proteinExistence type="predicted"/>
<dbReference type="RefSeq" id="WP_271939223.1">
    <property type="nucleotide sequence ID" value="NZ_JAQLWS010000052.1"/>
</dbReference>
<dbReference type="Proteomes" id="UP000095746">
    <property type="component" value="Unassembled WGS sequence"/>
</dbReference>
<reference evidence="1 2" key="1">
    <citation type="submission" date="2015-09" db="EMBL/GenBank/DDBJ databases">
        <authorList>
            <consortium name="Pathogen Informatics"/>
        </authorList>
    </citation>
    <scope>NUCLEOTIDE SEQUENCE [LARGE SCALE GENOMIC DNA]</scope>
    <source>
        <strain evidence="1 2">2789STDY5608854</strain>
    </source>
</reference>
<sequence length="283" mass="31417">MDTSLMNRNQQSRMGEYQESKALSEIKGKMYLARQFPRDPDWSLQNVLRECERPELAESAQYEFPKGESVVKGPSIRLVEVLARHWGNIDSGVNEIEANDGSTMIKAYAWDLESNVSDEKTFSVKHERTTKRGSYKLTDERDIYEMVANKGARRKRACLLAVMPGWYVDAAVAACEETLKKSMTNGRSMEDVIQSLVSAFSEFAISPAQIEEKMGKEIGKLSKNDAVKLKHLYSAIKDGFVKPGDAFGAAQEQAELPSDSEAESLNALNQQLAMGGTNGSDKG</sequence>